<dbReference type="AlphaFoldDB" id="A0A2S4HBH2"/>
<dbReference type="RefSeq" id="WP_103685643.1">
    <property type="nucleotide sequence ID" value="NZ_PQGG01000040.1"/>
</dbReference>
<organism evidence="2 3">
    <name type="scientific">Zhongshania marina</name>
    <dbReference type="NCBI Taxonomy" id="2304603"/>
    <lineage>
        <taxon>Bacteria</taxon>
        <taxon>Pseudomonadati</taxon>
        <taxon>Pseudomonadota</taxon>
        <taxon>Gammaproteobacteria</taxon>
        <taxon>Cellvibrionales</taxon>
        <taxon>Spongiibacteraceae</taxon>
        <taxon>Zhongshania</taxon>
    </lineage>
</organism>
<dbReference type="PANTHER" id="PTHR34219:SF6">
    <property type="entry name" value="BLR3280 PROTEIN"/>
    <property type="match status" value="1"/>
</dbReference>
<sequence length="530" mass="60672">MSNQPAMHKKKRHIVRLLTWKWWKRQLFLLHRWLGIILCLLFCAWFVSGIFMMYVEYPTLSLRERLAGQATLDFSSSKYSAADAVATLSAKDFQCVATPRENQCDAAIDSNAAVEPTKVRLGMMLGRPLYYVNVLGGAQPRAVYADTGEVLDVVEVPLAQRHAEDFFRRSRATNKTFTAHYLGRIQADQWTLSSALNGHRPLLYFAFDDDQHTEFYVSSVTGEVVRDSHRLERALNYFSAVTHWIYPTVLRKFPDLWAWVVDILATAGVVLSVSGLWMGWLRWKRKPKPGKPAIPYKGIMRWHYITGVLFGTVTLLWVFSGLLSMNPGQLNPSRSPSSVQKQQFTGIEQALIPEAFPHVTPEFVDTVVEAELVHFDGRAQYQIWHRDGVTQRITGDGIALSAPDRSRLIELAGKLLPGQASEYTVLDRYDSYYFTRHPERGGKPLPVLRVMYGDADNTWFHINLSNGDLLDKSSSVNRLYRWLYNGLHSWDFIWLWERRPLWDIVVITLSLGGFSLSVLGVVVGWRRLKF</sequence>
<feature type="transmembrane region" description="Helical" evidence="1">
    <location>
        <begin position="256"/>
        <end position="281"/>
    </location>
</feature>
<protein>
    <recommendedName>
        <fullName evidence="4">Peptidase</fullName>
    </recommendedName>
</protein>
<evidence type="ECO:0000256" key="1">
    <source>
        <dbReference type="SAM" id="Phobius"/>
    </source>
</evidence>
<accession>A0A2S4HBH2</accession>
<feature type="transmembrane region" description="Helical" evidence="1">
    <location>
        <begin position="33"/>
        <end position="55"/>
    </location>
</feature>
<comment type="caution">
    <text evidence="2">The sequence shown here is derived from an EMBL/GenBank/DDBJ whole genome shotgun (WGS) entry which is preliminary data.</text>
</comment>
<keyword evidence="1" id="KW-0472">Membrane</keyword>
<proteinExistence type="predicted"/>
<gene>
    <name evidence="2" type="ORF">C0068_16835</name>
</gene>
<dbReference type="Proteomes" id="UP000237222">
    <property type="component" value="Unassembled WGS sequence"/>
</dbReference>
<evidence type="ECO:0008006" key="4">
    <source>
        <dbReference type="Google" id="ProtNLM"/>
    </source>
</evidence>
<reference evidence="2" key="1">
    <citation type="submission" date="2018-01" db="EMBL/GenBank/DDBJ databases">
        <authorList>
            <person name="Yu X.-D."/>
        </authorList>
    </citation>
    <scope>NUCLEOTIDE SEQUENCE</scope>
    <source>
        <strain evidence="2">ZX-21</strain>
    </source>
</reference>
<dbReference type="Pfam" id="PF03929">
    <property type="entry name" value="PepSY_TM"/>
    <property type="match status" value="1"/>
</dbReference>
<dbReference type="EMBL" id="PQGG01000040">
    <property type="protein sequence ID" value="POP51310.1"/>
    <property type="molecule type" value="Genomic_DNA"/>
</dbReference>
<evidence type="ECO:0000313" key="2">
    <source>
        <dbReference type="EMBL" id="POP51310.1"/>
    </source>
</evidence>
<feature type="transmembrane region" description="Helical" evidence="1">
    <location>
        <begin position="504"/>
        <end position="525"/>
    </location>
</feature>
<dbReference type="PANTHER" id="PTHR34219">
    <property type="entry name" value="IRON-REGULATED INNER MEMBRANE PROTEIN-RELATED"/>
    <property type="match status" value="1"/>
</dbReference>
<dbReference type="InterPro" id="IPR005625">
    <property type="entry name" value="PepSY-ass_TM"/>
</dbReference>
<keyword evidence="1" id="KW-1133">Transmembrane helix</keyword>
<evidence type="ECO:0000313" key="3">
    <source>
        <dbReference type="Proteomes" id="UP000237222"/>
    </source>
</evidence>
<keyword evidence="1" id="KW-0812">Transmembrane</keyword>
<dbReference type="OrthoDB" id="9760788at2"/>
<name>A0A2S4HBH2_9GAMM</name>
<feature type="transmembrane region" description="Helical" evidence="1">
    <location>
        <begin position="302"/>
        <end position="323"/>
    </location>
</feature>